<dbReference type="PANTHER" id="PTHR43791">
    <property type="entry name" value="PERMEASE-RELATED"/>
    <property type="match status" value="1"/>
</dbReference>
<dbReference type="GO" id="GO:0022857">
    <property type="term" value="F:transmembrane transporter activity"/>
    <property type="evidence" value="ECO:0007669"/>
    <property type="project" value="InterPro"/>
</dbReference>
<dbReference type="PROSITE" id="PS50850">
    <property type="entry name" value="MFS"/>
    <property type="match status" value="1"/>
</dbReference>
<evidence type="ECO:0000256" key="7">
    <source>
        <dbReference type="SAM" id="Phobius"/>
    </source>
</evidence>
<dbReference type="OrthoDB" id="6730379at2759"/>
<sequence>MPRGDGEISSIMQVDEGEPTKRIATRDVDAALKFLDNQGTVPSMSDSDEKRLLRKIDWHIMPLLTCCYFLQYLDKTLLNYANVMGIKQDTGITGNQFSLLATIFYISFIVCEFPTGYLMQRFPLARYLGANIILWGIVVSANAGAQNWATLAALRVLLGCFVAVVAPALILITGMWYKRSEQPLRMGIWYLSTGLGQIVGALASYGFQFYHGQDFKSWQIMFLLFGLLTIVIGVVTVWILPSSPMTATFLSHQEKVWAIERLRENRTGIQNKHFKLHQVFECFRDPQALLICLINILSNIPNGSVSTYQAAIIEGFGFSAKETALLSVGSGAVAIVSTLAVAWFSGRFNANGLGIIFLVACGGVLGGGLVSFSPKDNQGLQLAGNFLTNFIGSSMALLYAYSASNFAGNTKKVTMNAMLLVAFGIGNIVGPLTFQDSDAPRYMPARITILATSCAACLLTLVLMGYYFYENRRRQRLAAAIEHHENNEFYDLTDKENIQFRTVLFRSDYI</sequence>
<feature type="transmembrane region" description="Helical" evidence="7">
    <location>
        <begin position="124"/>
        <end position="144"/>
    </location>
</feature>
<keyword evidence="4 7" id="KW-1133">Transmembrane helix</keyword>
<evidence type="ECO:0000256" key="4">
    <source>
        <dbReference type="ARBA" id="ARBA00022989"/>
    </source>
</evidence>
<dbReference type="HOGENOM" id="CLU_001265_0_5_1"/>
<feature type="transmembrane region" description="Helical" evidence="7">
    <location>
        <begin position="97"/>
        <end position="118"/>
    </location>
</feature>
<feature type="transmembrane region" description="Helical" evidence="7">
    <location>
        <begin position="324"/>
        <end position="344"/>
    </location>
</feature>
<dbReference type="eggNOG" id="KOG2533">
    <property type="taxonomic scope" value="Eukaryota"/>
</dbReference>
<keyword evidence="2" id="KW-0813">Transport</keyword>
<dbReference type="Pfam" id="PF07690">
    <property type="entry name" value="MFS_1"/>
    <property type="match status" value="1"/>
</dbReference>
<evidence type="ECO:0000256" key="6">
    <source>
        <dbReference type="ARBA" id="ARBA00037968"/>
    </source>
</evidence>
<dbReference type="PANTHER" id="PTHR43791:SF40">
    <property type="entry name" value="THIAMINE PATHWAY TRANSPORTER THI73"/>
    <property type="match status" value="1"/>
</dbReference>
<feature type="transmembrane region" description="Helical" evidence="7">
    <location>
        <begin position="188"/>
        <end position="208"/>
    </location>
</feature>
<name>A0A0A1USH6_9HYPO</name>
<keyword evidence="3 7" id="KW-0812">Transmembrane</keyword>
<dbReference type="InterPro" id="IPR036259">
    <property type="entry name" value="MFS_trans_sf"/>
</dbReference>
<evidence type="ECO:0000259" key="8">
    <source>
        <dbReference type="PROSITE" id="PS50850"/>
    </source>
</evidence>
<feature type="transmembrane region" description="Helical" evidence="7">
    <location>
        <begin position="351"/>
        <end position="370"/>
    </location>
</feature>
<keyword evidence="5 7" id="KW-0472">Membrane</keyword>
<dbReference type="InterPro" id="IPR011701">
    <property type="entry name" value="MFS"/>
</dbReference>
<comment type="caution">
    <text evidence="9">The sequence shown here is derived from an EMBL/GenBank/DDBJ whole genome shotgun (WGS) entry which is preliminary data.</text>
</comment>
<dbReference type="InterPro" id="IPR020846">
    <property type="entry name" value="MFS_dom"/>
</dbReference>
<dbReference type="Proteomes" id="UP000030151">
    <property type="component" value="Unassembled WGS sequence"/>
</dbReference>
<feature type="transmembrane region" description="Helical" evidence="7">
    <location>
        <begin position="382"/>
        <end position="401"/>
    </location>
</feature>
<evidence type="ECO:0000256" key="5">
    <source>
        <dbReference type="ARBA" id="ARBA00023136"/>
    </source>
</evidence>
<organism evidence="9 10">
    <name type="scientific">Metarhizium robertsii</name>
    <dbReference type="NCBI Taxonomy" id="568076"/>
    <lineage>
        <taxon>Eukaryota</taxon>
        <taxon>Fungi</taxon>
        <taxon>Dikarya</taxon>
        <taxon>Ascomycota</taxon>
        <taxon>Pezizomycotina</taxon>
        <taxon>Sordariomycetes</taxon>
        <taxon>Hypocreomycetidae</taxon>
        <taxon>Hypocreales</taxon>
        <taxon>Clavicipitaceae</taxon>
        <taxon>Metarhizium</taxon>
    </lineage>
</organism>
<evidence type="ECO:0000313" key="9">
    <source>
        <dbReference type="EMBL" id="EXU98657.1"/>
    </source>
</evidence>
<reference evidence="9 10" key="1">
    <citation type="submission" date="2014-02" db="EMBL/GenBank/DDBJ databases">
        <title>The genome sequence of the entomopathogenic fungus Metarhizium robertsii ARSEF 2575.</title>
        <authorList>
            <person name="Giuliano Garisto Donzelli B."/>
            <person name="Roe B.A."/>
            <person name="Macmil S.L."/>
            <person name="Krasnoff S.B."/>
            <person name="Gibson D.M."/>
        </authorList>
    </citation>
    <scope>NUCLEOTIDE SEQUENCE [LARGE SCALE GENOMIC DNA]</scope>
    <source>
        <strain evidence="9 10">ARSEF 2575</strain>
    </source>
</reference>
<evidence type="ECO:0000256" key="1">
    <source>
        <dbReference type="ARBA" id="ARBA00004141"/>
    </source>
</evidence>
<evidence type="ECO:0000313" key="10">
    <source>
        <dbReference type="Proteomes" id="UP000030151"/>
    </source>
</evidence>
<accession>A0A0A1USH6</accession>
<protein>
    <submittedName>
        <fullName evidence="9">MFS transporter</fullName>
    </submittedName>
</protein>
<proteinExistence type="inferred from homology"/>
<feature type="transmembrane region" description="Helical" evidence="7">
    <location>
        <begin position="446"/>
        <end position="469"/>
    </location>
</feature>
<feature type="transmembrane region" description="Helical" evidence="7">
    <location>
        <begin position="156"/>
        <end position="176"/>
    </location>
</feature>
<evidence type="ECO:0000256" key="2">
    <source>
        <dbReference type="ARBA" id="ARBA00022448"/>
    </source>
</evidence>
<dbReference type="GO" id="GO:0016020">
    <property type="term" value="C:membrane"/>
    <property type="evidence" value="ECO:0007669"/>
    <property type="project" value="UniProtKB-SubCell"/>
</dbReference>
<dbReference type="FunFam" id="1.20.1250.20:FF:000064">
    <property type="entry name" value="MFS allantoate transporter"/>
    <property type="match status" value="1"/>
</dbReference>
<dbReference type="EMBL" id="JELW01000024">
    <property type="protein sequence ID" value="EXU98657.1"/>
    <property type="molecule type" value="Genomic_DNA"/>
</dbReference>
<evidence type="ECO:0000256" key="3">
    <source>
        <dbReference type="ARBA" id="ARBA00022692"/>
    </source>
</evidence>
<feature type="transmembrane region" description="Helical" evidence="7">
    <location>
        <begin position="220"/>
        <end position="240"/>
    </location>
</feature>
<dbReference type="Gene3D" id="1.20.1250.20">
    <property type="entry name" value="MFS general substrate transporter like domains"/>
    <property type="match status" value="2"/>
</dbReference>
<dbReference type="SUPFAM" id="SSF103473">
    <property type="entry name" value="MFS general substrate transporter"/>
    <property type="match status" value="1"/>
</dbReference>
<dbReference type="AlphaFoldDB" id="A0A0A1USH6"/>
<gene>
    <name evidence="9" type="ORF">X797_008132</name>
</gene>
<comment type="similarity">
    <text evidence="6">Belongs to the major facilitator superfamily. Allantoate permease family.</text>
</comment>
<feature type="domain" description="Major facilitator superfamily (MFS) profile" evidence="8">
    <location>
        <begin position="60"/>
        <end position="472"/>
    </location>
</feature>
<comment type="subcellular location">
    <subcellularLocation>
        <location evidence="1">Membrane</location>
        <topology evidence="1">Multi-pass membrane protein</topology>
    </subcellularLocation>
</comment>
<feature type="transmembrane region" description="Helical" evidence="7">
    <location>
        <begin position="413"/>
        <end position="434"/>
    </location>
</feature>